<dbReference type="EMBL" id="JACHFW010000006">
    <property type="protein sequence ID" value="MBB5264713.1"/>
    <property type="molecule type" value="Genomic_DNA"/>
</dbReference>
<protein>
    <recommendedName>
        <fullName evidence="4">Pilus assembly protein</fullName>
    </recommendedName>
</protein>
<evidence type="ECO:0000313" key="3">
    <source>
        <dbReference type="Proteomes" id="UP000543642"/>
    </source>
</evidence>
<dbReference type="Proteomes" id="UP000543642">
    <property type="component" value="Unassembled WGS sequence"/>
</dbReference>
<comment type="caution">
    <text evidence="2">The sequence shown here is derived from an EMBL/GenBank/DDBJ whole genome shotgun (WGS) entry which is preliminary data.</text>
</comment>
<proteinExistence type="predicted"/>
<evidence type="ECO:0008006" key="4">
    <source>
        <dbReference type="Google" id="ProtNLM"/>
    </source>
</evidence>
<keyword evidence="3" id="KW-1185">Reference proteome</keyword>
<name>A0A7W8M503_9FIRM</name>
<organism evidence="2 3">
    <name type="scientific">Catenibacillus scindens</name>
    <dbReference type="NCBI Taxonomy" id="673271"/>
    <lineage>
        <taxon>Bacteria</taxon>
        <taxon>Bacillati</taxon>
        <taxon>Bacillota</taxon>
        <taxon>Clostridia</taxon>
        <taxon>Lachnospirales</taxon>
        <taxon>Lachnospiraceae</taxon>
        <taxon>Catenibacillus</taxon>
    </lineage>
</organism>
<sequence length="234" mass="25639">MKKTGNENGAIMVEAAIYMPIVLCTVMALIYLALFNMQEYMMMYQVQRVAAVAAREEAYIGYDVFGMGADNEIDFPEGGLPSSGEVTEYYGAYHGRLSTLYREVADVLSAIGVAESDGGSYTSRFASDARRSTLIALGTVSAPEVEIDTGFFGTEITVTMTHSIPLPGVLAYLGYDADTTIRTVAYSYSMNPSAFVRNVDLATDLVDYIMEKLGYSDGYNEFLQKMDEVLSVIF</sequence>
<evidence type="ECO:0000313" key="2">
    <source>
        <dbReference type="EMBL" id="MBB5264713.1"/>
    </source>
</evidence>
<keyword evidence="1" id="KW-1133">Transmembrane helix</keyword>
<dbReference type="RefSeq" id="WP_183773569.1">
    <property type="nucleotide sequence ID" value="NZ_JACHFW010000006.1"/>
</dbReference>
<keyword evidence="1" id="KW-0472">Membrane</keyword>
<feature type="transmembrane region" description="Helical" evidence="1">
    <location>
        <begin position="15"/>
        <end position="35"/>
    </location>
</feature>
<gene>
    <name evidence="2" type="ORF">HNP82_001841</name>
</gene>
<reference evidence="2 3" key="1">
    <citation type="submission" date="2020-08" db="EMBL/GenBank/DDBJ databases">
        <title>Genomic Encyclopedia of Type Strains, Phase IV (KMG-IV): sequencing the most valuable type-strain genomes for metagenomic binning, comparative biology and taxonomic classification.</title>
        <authorList>
            <person name="Goeker M."/>
        </authorList>
    </citation>
    <scope>NUCLEOTIDE SEQUENCE [LARGE SCALE GENOMIC DNA]</scope>
    <source>
        <strain evidence="2 3">DSM 106146</strain>
    </source>
</reference>
<keyword evidence="1" id="KW-0812">Transmembrane</keyword>
<evidence type="ECO:0000256" key="1">
    <source>
        <dbReference type="SAM" id="Phobius"/>
    </source>
</evidence>
<dbReference type="AlphaFoldDB" id="A0A7W8M503"/>
<accession>A0A7W8M503</accession>